<dbReference type="AlphaFoldDB" id="A0A238YPF7"/>
<accession>A0A238YPF7</accession>
<evidence type="ECO:0000313" key="1">
    <source>
        <dbReference type="EMBL" id="SNR72882.1"/>
    </source>
</evidence>
<protein>
    <submittedName>
        <fullName evidence="1">Uncharacterized protein</fullName>
    </submittedName>
</protein>
<dbReference type="Proteomes" id="UP000198297">
    <property type="component" value="Unassembled WGS sequence"/>
</dbReference>
<dbReference type="EMBL" id="FZNK01000016">
    <property type="protein sequence ID" value="SNR72882.1"/>
    <property type="molecule type" value="Genomic_DNA"/>
</dbReference>
<name>A0A238YPF7_HALEZ</name>
<reference evidence="1 2" key="1">
    <citation type="submission" date="2017-06" db="EMBL/GenBank/DDBJ databases">
        <authorList>
            <person name="Kim H.J."/>
            <person name="Triplett B.A."/>
        </authorList>
    </citation>
    <scope>NUCLEOTIDE SEQUENCE [LARGE SCALE GENOMIC DNA]</scope>
    <source>
        <strain evidence="1 2">DSM 19316</strain>
    </source>
</reference>
<evidence type="ECO:0000313" key="2">
    <source>
        <dbReference type="Proteomes" id="UP000198297"/>
    </source>
</evidence>
<proteinExistence type="predicted"/>
<sequence>MLSSRSSPSLVTRALSNVDKHPLDIAKTQLFQSSSEEYDQLRETLSIDEDDPEMFGETVREKLLQIYAQAASQ</sequence>
<organism evidence="1 2">
    <name type="scientific">Halorubrum ezzemoulense</name>
    <name type="common">Halorubrum chaoviator</name>
    <dbReference type="NCBI Taxonomy" id="337243"/>
    <lineage>
        <taxon>Archaea</taxon>
        <taxon>Methanobacteriati</taxon>
        <taxon>Methanobacteriota</taxon>
        <taxon>Stenosarchaea group</taxon>
        <taxon>Halobacteria</taxon>
        <taxon>Halobacteriales</taxon>
        <taxon>Haloferacaceae</taxon>
        <taxon>Halorubrum</taxon>
    </lineage>
</organism>
<gene>
    <name evidence="1" type="ORF">SAMN06266787_11611</name>
</gene>